<keyword evidence="2" id="KW-1185">Reference proteome</keyword>
<reference evidence="1" key="2">
    <citation type="journal article" date="2022" name="New Phytol.">
        <title>Evolutionary transition to the ectomycorrhizal habit in the genomes of a hyperdiverse lineage of mushroom-forming fungi.</title>
        <authorList>
            <person name="Looney B."/>
            <person name="Miyauchi S."/>
            <person name="Morin E."/>
            <person name="Drula E."/>
            <person name="Courty P.E."/>
            <person name="Kohler A."/>
            <person name="Kuo A."/>
            <person name="LaButti K."/>
            <person name="Pangilinan J."/>
            <person name="Lipzen A."/>
            <person name="Riley R."/>
            <person name="Andreopoulos W."/>
            <person name="He G."/>
            <person name="Johnson J."/>
            <person name="Nolan M."/>
            <person name="Tritt A."/>
            <person name="Barry K.W."/>
            <person name="Grigoriev I.V."/>
            <person name="Nagy L.G."/>
            <person name="Hibbett D."/>
            <person name="Henrissat B."/>
            <person name="Matheny P.B."/>
            <person name="Labbe J."/>
            <person name="Martin F.M."/>
        </authorList>
    </citation>
    <scope>NUCLEOTIDE SEQUENCE</scope>
    <source>
        <strain evidence="1">EC-137</strain>
    </source>
</reference>
<evidence type="ECO:0000313" key="1">
    <source>
        <dbReference type="EMBL" id="KAI0027400.1"/>
    </source>
</evidence>
<accession>A0ACB8Q7D3</accession>
<dbReference type="Proteomes" id="UP000814128">
    <property type="component" value="Unassembled WGS sequence"/>
</dbReference>
<sequence>MQLVDNDTFLKQLSTLFESSKGHGTIWLTHKRLTYDGADALMADSSSGTHEYPCLIRAVNGKEVKFSTHVQPQDVDKFHIAYGALLKGSFTTLRKRDKKREKLRAEEAAARKRKLADAVLVDGPKRGAGRRKRQRKAKAAARQEETRKRMQEKEEKAAKMSRA</sequence>
<reference evidence="1" key="1">
    <citation type="submission" date="2021-02" db="EMBL/GenBank/DDBJ databases">
        <authorList>
            <consortium name="DOE Joint Genome Institute"/>
            <person name="Ahrendt S."/>
            <person name="Looney B.P."/>
            <person name="Miyauchi S."/>
            <person name="Morin E."/>
            <person name="Drula E."/>
            <person name="Courty P.E."/>
            <person name="Chicoki N."/>
            <person name="Fauchery L."/>
            <person name="Kohler A."/>
            <person name="Kuo A."/>
            <person name="Labutti K."/>
            <person name="Pangilinan J."/>
            <person name="Lipzen A."/>
            <person name="Riley R."/>
            <person name="Andreopoulos W."/>
            <person name="He G."/>
            <person name="Johnson J."/>
            <person name="Barry K.W."/>
            <person name="Grigoriev I.V."/>
            <person name="Nagy L."/>
            <person name="Hibbett D."/>
            <person name="Henrissat B."/>
            <person name="Matheny P.B."/>
            <person name="Labbe J."/>
            <person name="Martin F."/>
        </authorList>
    </citation>
    <scope>NUCLEOTIDE SEQUENCE</scope>
    <source>
        <strain evidence="1">EC-137</strain>
    </source>
</reference>
<comment type="caution">
    <text evidence="1">The sequence shown here is derived from an EMBL/GenBank/DDBJ whole genome shotgun (WGS) entry which is preliminary data.</text>
</comment>
<protein>
    <submittedName>
        <fullName evidence="1">Signal recognition particle, SRP9/SRP14 subunit</fullName>
    </submittedName>
</protein>
<proteinExistence type="predicted"/>
<dbReference type="EMBL" id="MU273912">
    <property type="protein sequence ID" value="KAI0027400.1"/>
    <property type="molecule type" value="Genomic_DNA"/>
</dbReference>
<evidence type="ECO:0000313" key="2">
    <source>
        <dbReference type="Proteomes" id="UP000814128"/>
    </source>
</evidence>
<gene>
    <name evidence="1" type="ORF">K488DRAFT_61664</name>
</gene>
<name>A0ACB8Q7D3_9AGAM</name>
<organism evidence="1 2">
    <name type="scientific">Vararia minispora EC-137</name>
    <dbReference type="NCBI Taxonomy" id="1314806"/>
    <lineage>
        <taxon>Eukaryota</taxon>
        <taxon>Fungi</taxon>
        <taxon>Dikarya</taxon>
        <taxon>Basidiomycota</taxon>
        <taxon>Agaricomycotina</taxon>
        <taxon>Agaricomycetes</taxon>
        <taxon>Russulales</taxon>
        <taxon>Lachnocladiaceae</taxon>
        <taxon>Vararia</taxon>
    </lineage>
</organism>